<sequence>MYKVFVNTWNVGGVTPVDDLNMEDLLDTDIDSCDIYVFGFQEIVPLSAKNILGPEKTSVCNKWNTLIESALNKSISTSPRSHEHRERQKVHPVKEANSEEEEEEEGGDEREFRCMVSKQMVGIFVSVWVREGLRGHIRHMSVSCVGCGIMGCLGNKGSVTVRFHLHETSLCFVCCHLASGGKAGDEIRRNLDAAEILSRTSFSRGASHDLPRRILDHDRIIWFGDLNYRISLLEAKTRLLVDRKEWNTLLERDQLRLEVTEGQTFEGWQEGAIGFSPTYKYYPNSNKYYGSSLGRKGEKRRAPAWLVSAN</sequence>
<feature type="region of interest" description="Disordered" evidence="3">
    <location>
        <begin position="75"/>
        <end position="110"/>
    </location>
</feature>
<dbReference type="GO" id="GO:0004445">
    <property type="term" value="F:inositol-polyphosphate 5-phosphatase activity"/>
    <property type="evidence" value="ECO:0007669"/>
    <property type="project" value="InterPro"/>
</dbReference>
<dbReference type="SUPFAM" id="SSF56219">
    <property type="entry name" value="DNase I-like"/>
    <property type="match status" value="1"/>
</dbReference>
<dbReference type="InterPro" id="IPR000300">
    <property type="entry name" value="IPPc"/>
</dbReference>
<dbReference type="PANTHER" id="PTHR45666">
    <property type="entry name" value="TYPE IV INOSITOL POLYPHOSPHATE 5-PHOSPHATASE 9"/>
    <property type="match status" value="1"/>
</dbReference>
<reference evidence="5" key="2">
    <citation type="submission" date="2023-06" db="EMBL/GenBank/DDBJ databases">
        <authorList>
            <person name="Ma L."/>
            <person name="Liu K.-W."/>
            <person name="Li Z."/>
            <person name="Hsiao Y.-Y."/>
            <person name="Qi Y."/>
            <person name="Fu T."/>
            <person name="Tang G."/>
            <person name="Zhang D."/>
            <person name="Sun W.-H."/>
            <person name="Liu D.-K."/>
            <person name="Li Y."/>
            <person name="Chen G.-Z."/>
            <person name="Liu X.-D."/>
            <person name="Liao X.-Y."/>
            <person name="Jiang Y.-T."/>
            <person name="Yu X."/>
            <person name="Hao Y."/>
            <person name="Huang J."/>
            <person name="Zhao X.-W."/>
            <person name="Ke S."/>
            <person name="Chen Y.-Y."/>
            <person name="Wu W.-L."/>
            <person name="Hsu J.-L."/>
            <person name="Lin Y.-F."/>
            <person name="Huang M.-D."/>
            <person name="Li C.-Y."/>
            <person name="Huang L."/>
            <person name="Wang Z.-W."/>
            <person name="Zhao X."/>
            <person name="Zhong W.-Y."/>
            <person name="Peng D.-H."/>
            <person name="Ahmad S."/>
            <person name="Lan S."/>
            <person name="Zhang J.-S."/>
            <person name="Tsai W.-C."/>
            <person name="Van De Peer Y."/>
            <person name="Liu Z.-J."/>
        </authorList>
    </citation>
    <scope>NUCLEOTIDE SEQUENCE</scope>
    <source>
        <strain evidence="5">CP</strain>
        <tissue evidence="5">Leaves</tissue>
    </source>
</reference>
<keyword evidence="6" id="KW-1185">Reference proteome</keyword>
<name>A0AAV9EAF7_ACOCL</name>
<evidence type="ECO:0000256" key="2">
    <source>
        <dbReference type="ARBA" id="ARBA00022801"/>
    </source>
</evidence>
<dbReference type="GO" id="GO:0004439">
    <property type="term" value="F:phosphatidylinositol-4,5-bisphosphate 5-phosphatase activity"/>
    <property type="evidence" value="ECO:0007669"/>
    <property type="project" value="TreeGrafter"/>
</dbReference>
<dbReference type="Gene3D" id="3.60.10.10">
    <property type="entry name" value="Endonuclease/exonuclease/phosphatase"/>
    <property type="match status" value="1"/>
</dbReference>
<accession>A0AAV9EAF7</accession>
<gene>
    <name evidence="5" type="primary">CVP2</name>
    <name evidence="5" type="ORF">QJS10_CPA09g00264</name>
</gene>
<feature type="compositionally biased region" description="Acidic residues" evidence="3">
    <location>
        <begin position="98"/>
        <end position="108"/>
    </location>
</feature>
<keyword evidence="2" id="KW-0378">Hydrolase</keyword>
<comment type="caution">
    <text evidence="5">The sequence shown here is derived from an EMBL/GenBank/DDBJ whole genome shotgun (WGS) entry which is preliminary data.</text>
</comment>
<evidence type="ECO:0000259" key="4">
    <source>
        <dbReference type="SMART" id="SM00128"/>
    </source>
</evidence>
<comment type="similarity">
    <text evidence="1">Belongs to the inositol polyphosphate 5-phosphatase family.</text>
</comment>
<feature type="domain" description="Inositol polyphosphate-related phosphatase" evidence="4">
    <location>
        <begin position="1"/>
        <end position="308"/>
    </location>
</feature>
<dbReference type="InterPro" id="IPR045849">
    <property type="entry name" value="IP5P_plant"/>
</dbReference>
<dbReference type="Pfam" id="PF22669">
    <property type="entry name" value="Exo_endo_phos2"/>
    <property type="match status" value="1"/>
</dbReference>
<dbReference type="Proteomes" id="UP001180020">
    <property type="component" value="Unassembled WGS sequence"/>
</dbReference>
<dbReference type="GO" id="GO:0046856">
    <property type="term" value="P:phosphatidylinositol dephosphorylation"/>
    <property type="evidence" value="ECO:0007669"/>
    <property type="project" value="InterPro"/>
</dbReference>
<dbReference type="PANTHER" id="PTHR45666:SF18">
    <property type="entry name" value="TYPE IV INOSITOL POLYPHOSPHATE 5-PHOSPHATASE 9"/>
    <property type="match status" value="1"/>
</dbReference>
<dbReference type="SMART" id="SM00128">
    <property type="entry name" value="IPPc"/>
    <property type="match status" value="1"/>
</dbReference>
<dbReference type="AlphaFoldDB" id="A0AAV9EAF7"/>
<proteinExistence type="inferred from homology"/>
<evidence type="ECO:0000313" key="5">
    <source>
        <dbReference type="EMBL" id="KAK1309308.1"/>
    </source>
</evidence>
<dbReference type="EMBL" id="JAUJYO010000009">
    <property type="protein sequence ID" value="KAK1309308.1"/>
    <property type="molecule type" value="Genomic_DNA"/>
</dbReference>
<dbReference type="GO" id="GO:0034485">
    <property type="term" value="F:phosphatidylinositol-3,4,5-trisphosphate 5-phosphatase activity"/>
    <property type="evidence" value="ECO:0007669"/>
    <property type="project" value="TreeGrafter"/>
</dbReference>
<protein>
    <submittedName>
        <fullName evidence="5">Type I inositol 1,4,5-trisphosphate 5-phosphatase CVP2</fullName>
    </submittedName>
</protein>
<reference evidence="5" key="1">
    <citation type="journal article" date="2023" name="Nat. Commun.">
        <title>Diploid and tetraploid genomes of Acorus and the evolution of monocots.</title>
        <authorList>
            <person name="Ma L."/>
            <person name="Liu K.W."/>
            <person name="Li Z."/>
            <person name="Hsiao Y.Y."/>
            <person name="Qi Y."/>
            <person name="Fu T."/>
            <person name="Tang G.D."/>
            <person name="Zhang D."/>
            <person name="Sun W.H."/>
            <person name="Liu D.K."/>
            <person name="Li Y."/>
            <person name="Chen G.Z."/>
            <person name="Liu X.D."/>
            <person name="Liao X.Y."/>
            <person name="Jiang Y.T."/>
            <person name="Yu X."/>
            <person name="Hao Y."/>
            <person name="Huang J."/>
            <person name="Zhao X.W."/>
            <person name="Ke S."/>
            <person name="Chen Y.Y."/>
            <person name="Wu W.L."/>
            <person name="Hsu J.L."/>
            <person name="Lin Y.F."/>
            <person name="Huang M.D."/>
            <person name="Li C.Y."/>
            <person name="Huang L."/>
            <person name="Wang Z.W."/>
            <person name="Zhao X."/>
            <person name="Zhong W.Y."/>
            <person name="Peng D.H."/>
            <person name="Ahmad S."/>
            <person name="Lan S."/>
            <person name="Zhang J.S."/>
            <person name="Tsai W.C."/>
            <person name="Van de Peer Y."/>
            <person name="Liu Z.J."/>
        </authorList>
    </citation>
    <scope>NUCLEOTIDE SEQUENCE</scope>
    <source>
        <strain evidence="5">CP</strain>
    </source>
</reference>
<organism evidence="5 6">
    <name type="scientific">Acorus calamus</name>
    <name type="common">Sweet flag</name>
    <dbReference type="NCBI Taxonomy" id="4465"/>
    <lineage>
        <taxon>Eukaryota</taxon>
        <taxon>Viridiplantae</taxon>
        <taxon>Streptophyta</taxon>
        <taxon>Embryophyta</taxon>
        <taxon>Tracheophyta</taxon>
        <taxon>Spermatophyta</taxon>
        <taxon>Magnoliopsida</taxon>
        <taxon>Liliopsida</taxon>
        <taxon>Acoraceae</taxon>
        <taxon>Acorus</taxon>
    </lineage>
</organism>
<dbReference type="InterPro" id="IPR036691">
    <property type="entry name" value="Endo/exonu/phosph_ase_sf"/>
</dbReference>
<evidence type="ECO:0000313" key="6">
    <source>
        <dbReference type="Proteomes" id="UP001180020"/>
    </source>
</evidence>
<evidence type="ECO:0000256" key="1">
    <source>
        <dbReference type="ARBA" id="ARBA00010768"/>
    </source>
</evidence>
<evidence type="ECO:0000256" key="3">
    <source>
        <dbReference type="SAM" id="MobiDB-lite"/>
    </source>
</evidence>